<dbReference type="InterPro" id="IPR000121">
    <property type="entry name" value="PEP_util_C"/>
</dbReference>
<gene>
    <name evidence="18" type="primary">ptsP</name>
    <name evidence="18" type="ORF">M3P05_15085</name>
</gene>
<dbReference type="PROSITE" id="PS51096">
    <property type="entry name" value="PTS_EIIA_TYPE_4"/>
    <property type="match status" value="1"/>
</dbReference>
<keyword evidence="10 18" id="KW-0808">Transferase</keyword>
<dbReference type="NCBIfam" id="TIGR01003">
    <property type="entry name" value="PTS_HPr_family"/>
    <property type="match status" value="1"/>
</dbReference>
<evidence type="ECO:0000259" key="16">
    <source>
        <dbReference type="PROSITE" id="PS51096"/>
    </source>
</evidence>
<sequence length="806" mass="86800">MVGIVIVSHSRKLAEGVLELAEQMNQGQCSLAAAGGIDDQDNPIGTDAIRIMTAIEQVYDHSGVLVLMDMGSALLSTETALDLIAPNTSANITLCSAPLVEGAIAATVAASAGMSLNEVAREACSALSAKQEHLGDESVVISSSPEPTPDLDRNELKASWVIQNPHGLHARPAANLVSELAQFDIEGTLSRESKSANIRSLNSIAALDARCHDEIHLAVSGPDAQKAIGAFLTLAKRHFGEDISTKPQSEVIVKPHKQEGAINGQPASEGIVFGRAKHFCQVMPEVPERIFLGEKAEWQTFTQALEKTLTELQVLEQESTGKMGSNHSAIFAAHKLILSDPELLDRVQSCISKGHSSEQAWIIEIGSLTNQYKNAESEYMQQRAYDVVDIGRRLLANLLGTDLPHQQLDSPAILLVDDLTPSDTACLDSEKVLGICLSQGGRTSHSAILARALGIPAIVCAEGCLEKIHDGQQVILDGFHGQIWAHPDAQTITKLELRRTEWLVKKSREAEDSQKDAETLDGFCPDVMANISKPEEVISLQKVGARGVGLLRTEFLFLDQQNLPGEKEQCQIYCDIASKLGSDPLIIRTLDIGGDKPMHSVRTESEANPFLGCRGIRLSLRYPELFKSQLKAIIRAADLHSNIQIMFPMVATVDELHKAKELLNECRRELHIPVPELKIGIMIEVPAAVFNAEQLAKESDFFSLGTNDLAQYVMAADRGNASVSGLAHYQQSAILKAIAKTCNAAGTAGIPVGICGEMAGDPEFTSLLLGMGVTKFSASPTAIPALKASIRNVDMAQAKQEALACF</sequence>
<dbReference type="Pfam" id="PF00391">
    <property type="entry name" value="PEP-utilizers"/>
    <property type="match status" value="1"/>
</dbReference>
<evidence type="ECO:0000256" key="2">
    <source>
        <dbReference type="ARBA" id="ARBA00001113"/>
    </source>
</evidence>
<dbReference type="InterPro" id="IPR050499">
    <property type="entry name" value="PEP-utilizing_PTS_enzyme"/>
</dbReference>
<dbReference type="SUPFAM" id="SSF47831">
    <property type="entry name" value="Enzyme I of the PEP:sugar phosphotransferase system HPr-binding (sub)domain"/>
    <property type="match status" value="1"/>
</dbReference>
<comment type="cofactor">
    <cofactor evidence="3">
        <name>Mg(2+)</name>
        <dbReference type="ChEBI" id="CHEBI:18420"/>
    </cofactor>
</comment>
<accession>A0ABT0PIM6</accession>
<dbReference type="InterPro" id="IPR018274">
    <property type="entry name" value="PEP_util_AS"/>
</dbReference>
<dbReference type="Pfam" id="PF02896">
    <property type="entry name" value="PEP-utilizers_C"/>
    <property type="match status" value="1"/>
</dbReference>
<dbReference type="PANTHER" id="PTHR46244">
    <property type="entry name" value="PHOSPHOENOLPYRUVATE-PROTEIN PHOSPHOTRANSFERASE"/>
    <property type="match status" value="1"/>
</dbReference>
<evidence type="ECO:0000256" key="8">
    <source>
        <dbReference type="ARBA" id="ARBA00022490"/>
    </source>
</evidence>
<evidence type="ECO:0000256" key="9">
    <source>
        <dbReference type="ARBA" id="ARBA00022597"/>
    </source>
</evidence>
<dbReference type="PROSITE" id="PS00369">
    <property type="entry name" value="PTS_HPR_HIS"/>
    <property type="match status" value="1"/>
</dbReference>
<dbReference type="InterPro" id="IPR035895">
    <property type="entry name" value="HPr-like_sf"/>
</dbReference>
<dbReference type="Pfam" id="PF05524">
    <property type="entry name" value="PEP-utilisers_N"/>
    <property type="match status" value="1"/>
</dbReference>
<evidence type="ECO:0000256" key="11">
    <source>
        <dbReference type="ARBA" id="ARBA00022683"/>
    </source>
</evidence>
<evidence type="ECO:0000256" key="14">
    <source>
        <dbReference type="ARBA" id="ARBA00022842"/>
    </source>
</evidence>
<dbReference type="NCBIfam" id="TIGR01417">
    <property type="entry name" value="PTS_I_fam"/>
    <property type="match status" value="1"/>
</dbReference>
<comment type="catalytic activity">
    <reaction evidence="1">
        <text>L-histidyl-[protein] + phosphoenolpyruvate = N(pros)-phospho-L-histidyl-[protein] + pyruvate</text>
        <dbReference type="Rhea" id="RHEA:23880"/>
        <dbReference type="Rhea" id="RHEA-COMP:9745"/>
        <dbReference type="Rhea" id="RHEA-COMP:9746"/>
        <dbReference type="ChEBI" id="CHEBI:15361"/>
        <dbReference type="ChEBI" id="CHEBI:29979"/>
        <dbReference type="ChEBI" id="CHEBI:58702"/>
        <dbReference type="ChEBI" id="CHEBI:64837"/>
        <dbReference type="EC" id="2.7.3.9"/>
    </reaction>
</comment>
<name>A0ABT0PIM6_9GAMM</name>
<dbReference type="Proteomes" id="UP001203338">
    <property type="component" value="Unassembled WGS sequence"/>
</dbReference>
<dbReference type="InterPro" id="IPR006318">
    <property type="entry name" value="PTS_EI-like"/>
</dbReference>
<keyword evidence="11" id="KW-0598">Phosphotransferase system</keyword>
<comment type="caution">
    <text evidence="18">The sequence shown here is derived from an EMBL/GenBank/DDBJ whole genome shotgun (WGS) entry which is preliminary data.</text>
</comment>
<evidence type="ECO:0000256" key="13">
    <source>
        <dbReference type="ARBA" id="ARBA00022777"/>
    </source>
</evidence>
<feature type="domain" description="HPr" evidence="17">
    <location>
        <begin position="155"/>
        <end position="242"/>
    </location>
</feature>
<reference evidence="18 19" key="1">
    <citation type="submission" date="2022-05" db="EMBL/GenBank/DDBJ databases">
        <authorList>
            <person name="Park J.-S."/>
        </authorList>
    </citation>
    <scope>NUCLEOTIDE SEQUENCE [LARGE SCALE GENOMIC DNA]</scope>
    <source>
        <strain evidence="18 19">2012CJ34-2</strain>
    </source>
</reference>
<evidence type="ECO:0000313" key="18">
    <source>
        <dbReference type="EMBL" id="MCL6271249.1"/>
    </source>
</evidence>
<evidence type="ECO:0000259" key="17">
    <source>
        <dbReference type="PROSITE" id="PS51350"/>
    </source>
</evidence>
<comment type="function">
    <text evidence="4">Component of the dihydroxyacetone kinase complex, which is responsible for the phosphoenolpyruvate (PEP)-dependent phosphorylation of dihydroxyacetone. DhaM serves as the phosphoryl donor. Is phosphorylated by phosphoenolpyruvate in an EI- and HPr-dependent reaction, and a phosphorelay system on histidine residues finally leads to phosphoryl transfer to DhaL and dihydroxyacetone.</text>
</comment>
<dbReference type="InterPro" id="IPR004701">
    <property type="entry name" value="PTS_EIIA_man-typ"/>
</dbReference>
<evidence type="ECO:0000256" key="6">
    <source>
        <dbReference type="ARBA" id="ARBA00007837"/>
    </source>
</evidence>
<comment type="catalytic activity">
    <reaction evidence="2">
        <text>dihydroxyacetone + phosphoenolpyruvate = dihydroxyacetone phosphate + pyruvate</text>
        <dbReference type="Rhea" id="RHEA:18381"/>
        <dbReference type="ChEBI" id="CHEBI:15361"/>
        <dbReference type="ChEBI" id="CHEBI:16016"/>
        <dbReference type="ChEBI" id="CHEBI:57642"/>
        <dbReference type="ChEBI" id="CHEBI:58702"/>
        <dbReference type="EC" id="2.7.1.121"/>
    </reaction>
</comment>
<keyword evidence="9" id="KW-0762">Sugar transport</keyword>
<evidence type="ECO:0000256" key="5">
    <source>
        <dbReference type="ARBA" id="ARBA00004496"/>
    </source>
</evidence>
<dbReference type="NCBIfam" id="TIGR02364">
    <property type="entry name" value="dha_pts"/>
    <property type="match status" value="1"/>
</dbReference>
<comment type="similarity">
    <text evidence="6">Belongs to the PEP-utilizing enzyme family.</text>
</comment>
<dbReference type="InterPro" id="IPR036662">
    <property type="entry name" value="PTS_EIIA_man-typ_sf"/>
</dbReference>
<evidence type="ECO:0000256" key="4">
    <source>
        <dbReference type="ARBA" id="ARBA00002788"/>
    </source>
</evidence>
<dbReference type="GO" id="GO:0008965">
    <property type="term" value="F:phosphoenolpyruvate-protein phosphotransferase activity"/>
    <property type="evidence" value="ECO:0007669"/>
    <property type="project" value="UniProtKB-EC"/>
</dbReference>
<dbReference type="PROSITE" id="PS00370">
    <property type="entry name" value="PEP_ENZYMES_PHOS_SITE"/>
    <property type="match status" value="1"/>
</dbReference>
<dbReference type="Pfam" id="PF00381">
    <property type="entry name" value="PTS-HPr"/>
    <property type="match status" value="1"/>
</dbReference>
<dbReference type="SUPFAM" id="SSF55594">
    <property type="entry name" value="HPr-like"/>
    <property type="match status" value="1"/>
</dbReference>
<dbReference type="PANTHER" id="PTHR46244:SF6">
    <property type="entry name" value="PHOSPHOENOLPYRUVATE-PROTEIN PHOSPHOTRANSFERASE"/>
    <property type="match status" value="1"/>
</dbReference>
<dbReference type="InterPro" id="IPR001020">
    <property type="entry name" value="PTS_HPr_His_P_site"/>
</dbReference>
<dbReference type="SUPFAM" id="SSF52009">
    <property type="entry name" value="Phosphohistidine domain"/>
    <property type="match status" value="1"/>
</dbReference>
<dbReference type="PRINTS" id="PR01736">
    <property type="entry name" value="PHPHTRNFRASE"/>
</dbReference>
<dbReference type="Pfam" id="PF03610">
    <property type="entry name" value="EIIA-man"/>
    <property type="match status" value="1"/>
</dbReference>
<dbReference type="InterPro" id="IPR023151">
    <property type="entry name" value="PEP_util_CS"/>
</dbReference>
<proteinExistence type="inferred from homology"/>
<organism evidence="18 19">
    <name type="scientific">Parendozoicomonas callyspongiae</name>
    <dbReference type="NCBI Taxonomy" id="2942213"/>
    <lineage>
        <taxon>Bacteria</taxon>
        <taxon>Pseudomonadati</taxon>
        <taxon>Pseudomonadota</taxon>
        <taxon>Gammaproteobacteria</taxon>
        <taxon>Oceanospirillales</taxon>
        <taxon>Endozoicomonadaceae</taxon>
        <taxon>Parendozoicomonas</taxon>
    </lineage>
</organism>
<dbReference type="InterPro" id="IPR008279">
    <property type="entry name" value="PEP-util_enz_mobile_dom"/>
</dbReference>
<evidence type="ECO:0000313" key="19">
    <source>
        <dbReference type="Proteomes" id="UP001203338"/>
    </source>
</evidence>
<dbReference type="EC" id="2.7.3.9" evidence="18"/>
<dbReference type="InterPro" id="IPR040442">
    <property type="entry name" value="Pyrv_kinase-like_dom_sf"/>
</dbReference>
<keyword evidence="7" id="KW-0813">Transport</keyword>
<dbReference type="SUPFAM" id="SSF53062">
    <property type="entry name" value="PTS system fructose IIA component-like"/>
    <property type="match status" value="1"/>
</dbReference>
<dbReference type="InterPro" id="IPR036618">
    <property type="entry name" value="PtsI_HPr-bd_sf"/>
</dbReference>
<dbReference type="PROSITE" id="PS51350">
    <property type="entry name" value="PTS_HPR_DOM"/>
    <property type="match status" value="1"/>
</dbReference>
<evidence type="ECO:0000256" key="15">
    <source>
        <dbReference type="ARBA" id="ARBA00046577"/>
    </source>
</evidence>
<dbReference type="Gene3D" id="3.30.1340.10">
    <property type="entry name" value="HPr-like"/>
    <property type="match status" value="1"/>
</dbReference>
<dbReference type="CDD" id="cd00367">
    <property type="entry name" value="PTS-HPr_like"/>
    <property type="match status" value="1"/>
</dbReference>
<evidence type="ECO:0000256" key="1">
    <source>
        <dbReference type="ARBA" id="ARBA00000683"/>
    </source>
</evidence>
<dbReference type="InterPro" id="IPR008731">
    <property type="entry name" value="PTS_EIN"/>
</dbReference>
<dbReference type="Gene3D" id="1.10.274.10">
    <property type="entry name" value="PtsI, HPr-binding domain"/>
    <property type="match status" value="1"/>
</dbReference>
<dbReference type="Gene3D" id="3.50.30.10">
    <property type="entry name" value="Phosphohistidine domain"/>
    <property type="match status" value="1"/>
</dbReference>
<evidence type="ECO:0000256" key="7">
    <source>
        <dbReference type="ARBA" id="ARBA00022448"/>
    </source>
</evidence>
<dbReference type="RefSeq" id="WP_249700720.1">
    <property type="nucleotide sequence ID" value="NZ_JAMFLX010000022.1"/>
</dbReference>
<dbReference type="SUPFAM" id="SSF51621">
    <property type="entry name" value="Phosphoenolpyruvate/pyruvate domain"/>
    <property type="match status" value="1"/>
</dbReference>
<dbReference type="InterPro" id="IPR015813">
    <property type="entry name" value="Pyrv/PenolPyrv_kinase-like_dom"/>
</dbReference>
<comment type="subcellular location">
    <subcellularLocation>
        <location evidence="5">Cytoplasm</location>
    </subcellularLocation>
</comment>
<dbReference type="Gene3D" id="3.40.50.510">
    <property type="entry name" value="Phosphotransferase system, mannose-type IIA component"/>
    <property type="match status" value="1"/>
</dbReference>
<dbReference type="InterPro" id="IPR000032">
    <property type="entry name" value="HPr-like"/>
</dbReference>
<keyword evidence="13" id="KW-0418">Kinase</keyword>
<protein>
    <submittedName>
        <fullName evidence="18">Phosphoenolpyruvate--protein phosphotransferase</fullName>
        <ecNumber evidence="18">2.7.3.9</ecNumber>
    </submittedName>
</protein>
<evidence type="ECO:0000256" key="3">
    <source>
        <dbReference type="ARBA" id="ARBA00001946"/>
    </source>
</evidence>
<dbReference type="Gene3D" id="3.20.20.60">
    <property type="entry name" value="Phosphoenolpyruvate-binding domains"/>
    <property type="match status" value="1"/>
</dbReference>
<keyword evidence="12" id="KW-0479">Metal-binding</keyword>
<keyword evidence="14" id="KW-0460">Magnesium</keyword>
<dbReference type="PRINTS" id="PR00107">
    <property type="entry name" value="PHOSPHOCPHPR"/>
</dbReference>
<keyword evidence="19" id="KW-1185">Reference proteome</keyword>
<dbReference type="InterPro" id="IPR012844">
    <property type="entry name" value="DhaM_N"/>
</dbReference>
<evidence type="ECO:0000256" key="10">
    <source>
        <dbReference type="ARBA" id="ARBA00022679"/>
    </source>
</evidence>
<keyword evidence="8" id="KW-0963">Cytoplasm</keyword>
<dbReference type="PROSITE" id="PS00742">
    <property type="entry name" value="PEP_ENZYMES_2"/>
    <property type="match status" value="1"/>
</dbReference>
<dbReference type="EMBL" id="JAMFLX010000022">
    <property type="protein sequence ID" value="MCL6271249.1"/>
    <property type="molecule type" value="Genomic_DNA"/>
</dbReference>
<evidence type="ECO:0000256" key="12">
    <source>
        <dbReference type="ARBA" id="ARBA00022723"/>
    </source>
</evidence>
<feature type="domain" description="PTS EIIA type-4" evidence="16">
    <location>
        <begin position="1"/>
        <end position="134"/>
    </location>
</feature>
<dbReference type="InterPro" id="IPR036637">
    <property type="entry name" value="Phosphohistidine_dom_sf"/>
</dbReference>
<comment type="subunit">
    <text evidence="15">Homodimer. The dihydroxyacetone kinase complex is composed of a homodimer of DhaM, a homodimer of DhaK and the subunit DhaL.</text>
</comment>